<feature type="domain" description="DUF6808" evidence="2">
    <location>
        <begin position="118"/>
        <end position="198"/>
    </location>
</feature>
<dbReference type="Proteomes" id="UP000070531">
    <property type="component" value="Unassembled WGS sequence"/>
</dbReference>
<feature type="transmembrane region" description="Helical" evidence="1">
    <location>
        <begin position="20"/>
        <end position="43"/>
    </location>
</feature>
<comment type="caution">
    <text evidence="3">The sequence shown here is derived from an EMBL/GenBank/DDBJ whole genome shotgun (WGS) entry which is preliminary data.</text>
</comment>
<name>A0A134BCF5_9BACT</name>
<keyword evidence="1" id="KW-1133">Transmembrane helix</keyword>
<protein>
    <recommendedName>
        <fullName evidence="2">DUF6808 domain-containing protein</fullName>
    </recommendedName>
</protein>
<keyword evidence="1" id="KW-0472">Membrane</keyword>
<dbReference type="Pfam" id="PF20647">
    <property type="entry name" value="DUF6808"/>
    <property type="match status" value="1"/>
</dbReference>
<evidence type="ECO:0000256" key="1">
    <source>
        <dbReference type="SAM" id="Phobius"/>
    </source>
</evidence>
<dbReference type="InterPro" id="IPR049214">
    <property type="entry name" value="DUF6808"/>
</dbReference>
<gene>
    <name evidence="3" type="ORF">HMPREF1860_01295</name>
</gene>
<evidence type="ECO:0000313" key="3">
    <source>
        <dbReference type="EMBL" id="KXB77633.1"/>
    </source>
</evidence>
<evidence type="ECO:0000313" key="4">
    <source>
        <dbReference type="Proteomes" id="UP000070531"/>
    </source>
</evidence>
<organism evidence="3">
    <name type="scientific">Prevotella amnii</name>
    <dbReference type="NCBI Taxonomy" id="419005"/>
    <lineage>
        <taxon>Bacteria</taxon>
        <taxon>Pseudomonadati</taxon>
        <taxon>Bacteroidota</taxon>
        <taxon>Bacteroidia</taxon>
        <taxon>Bacteroidales</taxon>
        <taxon>Prevotellaceae</taxon>
        <taxon>Prevotella</taxon>
    </lineage>
</organism>
<proteinExistence type="predicted"/>
<keyword evidence="1" id="KW-0812">Transmembrane</keyword>
<sequence length="200" mass="22625">MLRIAVIFFITMIKIQFTKLSLQTIIICVLSLLFMLSLLLNYWQCECAHTPHGAVIKSDTITLHDTVKELLPIVRDSIVIRKEVARLKVVVPQTNNVSSDTINNIANIEGGSMREKRDSASVEVPIVQKMYEGKGYKAYISGYHANLDSIKLYRETKVITNTIMPKTKRWGVSLQAGYGYNGREFKPYIGIGVSYNIFAF</sequence>
<dbReference type="EMBL" id="LSDL01000060">
    <property type="protein sequence ID" value="KXB77633.1"/>
    <property type="molecule type" value="Genomic_DNA"/>
</dbReference>
<evidence type="ECO:0000259" key="2">
    <source>
        <dbReference type="Pfam" id="PF20647"/>
    </source>
</evidence>
<dbReference type="AlphaFoldDB" id="A0A134BCF5"/>
<reference evidence="3 4" key="1">
    <citation type="submission" date="2016-01" db="EMBL/GenBank/DDBJ databases">
        <authorList>
            <person name="Oliw E.H."/>
        </authorList>
    </citation>
    <scope>NUCLEOTIDE SEQUENCE [LARGE SCALE GENOMIC DNA]</scope>
    <source>
        <strain evidence="3 4">DNF00307</strain>
    </source>
</reference>
<dbReference type="PATRIC" id="fig|419005.5.peg.1302"/>
<accession>A0A134BCF5</accession>